<keyword evidence="1" id="KW-0040">ANK repeat</keyword>
<dbReference type="PANTHER" id="PTHR24121:SF23">
    <property type="entry name" value="NO MECHANORECEPTOR POTENTIAL C, ISOFORM H"/>
    <property type="match status" value="1"/>
</dbReference>
<dbReference type="Pfam" id="PF12796">
    <property type="entry name" value="Ank_2"/>
    <property type="match status" value="1"/>
</dbReference>
<organism evidence="2">
    <name type="scientific">Hemiselmis andersenii</name>
    <name type="common">Cryptophyte alga</name>
    <dbReference type="NCBI Taxonomy" id="464988"/>
    <lineage>
        <taxon>Eukaryota</taxon>
        <taxon>Cryptophyceae</taxon>
        <taxon>Cryptomonadales</taxon>
        <taxon>Hemiselmidaceae</taxon>
        <taxon>Hemiselmis</taxon>
    </lineage>
</organism>
<gene>
    <name evidence="2" type="ORF">HAND00432_LOCUS17123</name>
</gene>
<reference evidence="2" key="1">
    <citation type="submission" date="2021-01" db="EMBL/GenBank/DDBJ databases">
        <authorList>
            <person name="Corre E."/>
            <person name="Pelletier E."/>
            <person name="Niang G."/>
            <person name="Scheremetjew M."/>
            <person name="Finn R."/>
            <person name="Kale V."/>
            <person name="Holt S."/>
            <person name="Cochrane G."/>
            <person name="Meng A."/>
            <person name="Brown T."/>
            <person name="Cohen L."/>
        </authorList>
    </citation>
    <scope>NUCLEOTIDE SEQUENCE</scope>
    <source>
        <strain evidence="2">CCMP644</strain>
    </source>
</reference>
<evidence type="ECO:0000313" key="2">
    <source>
        <dbReference type="EMBL" id="CAD8964965.1"/>
    </source>
</evidence>
<evidence type="ECO:0000256" key="1">
    <source>
        <dbReference type="PROSITE-ProRule" id="PRU00023"/>
    </source>
</evidence>
<dbReference type="Gene3D" id="1.25.40.20">
    <property type="entry name" value="Ankyrin repeat-containing domain"/>
    <property type="match status" value="1"/>
</dbReference>
<dbReference type="InterPro" id="IPR036770">
    <property type="entry name" value="Ankyrin_rpt-contain_sf"/>
</dbReference>
<dbReference type="PROSITE" id="PS50297">
    <property type="entry name" value="ANK_REP_REGION"/>
    <property type="match status" value="1"/>
</dbReference>
<dbReference type="SMART" id="SM00248">
    <property type="entry name" value="ANK"/>
    <property type="match status" value="2"/>
</dbReference>
<proteinExistence type="predicted"/>
<dbReference type="InterPro" id="IPR002110">
    <property type="entry name" value="Ankyrin_rpt"/>
</dbReference>
<name>A0A6U4XN78_HEMAN</name>
<dbReference type="PANTHER" id="PTHR24121">
    <property type="entry name" value="NO MECHANORECEPTOR POTENTIAL C, ISOFORM D-RELATED"/>
    <property type="match status" value="1"/>
</dbReference>
<dbReference type="PROSITE" id="PS50088">
    <property type="entry name" value="ANK_REPEAT"/>
    <property type="match status" value="1"/>
</dbReference>
<dbReference type="EMBL" id="HBFX01028388">
    <property type="protein sequence ID" value="CAD8964965.1"/>
    <property type="molecule type" value="Transcribed_RNA"/>
</dbReference>
<dbReference type="SUPFAM" id="SSF48403">
    <property type="entry name" value="Ankyrin repeat"/>
    <property type="match status" value="1"/>
</dbReference>
<dbReference type="AlphaFoldDB" id="A0A6U4XN78"/>
<sequence length="119" mass="12985">MLMTATNNGASCLYIAASNGHVAVVEYLLEKGGKQLLTMTTKDKWTCAHIASKNGHLEVLKTIKGHEGGTRLLEQETDRNRTCLSVATSQIEYDRQGKPVGFEGQVAVCNFLKSLGMKQ</sequence>
<protein>
    <submittedName>
        <fullName evidence="2">Uncharacterized protein</fullName>
    </submittedName>
</protein>
<feature type="repeat" description="ANK" evidence="1">
    <location>
        <begin position="8"/>
        <end position="32"/>
    </location>
</feature>
<accession>A0A6U4XN78</accession>